<dbReference type="EMBL" id="CP146606">
    <property type="protein sequence ID" value="WYK18758.1"/>
    <property type="molecule type" value="Genomic_DNA"/>
</dbReference>
<reference evidence="1 2" key="1">
    <citation type="submission" date="2024-02" db="EMBL/GenBank/DDBJ databases">
        <title>Roseovarius strain W115 nov., isolated from a marine algae.</title>
        <authorList>
            <person name="Lee M.W."/>
            <person name="Lee J.K."/>
            <person name="Kim J.M."/>
            <person name="Choi D.G."/>
            <person name="Baek J.H."/>
            <person name="Bayburt H."/>
            <person name="Jung J.J."/>
            <person name="Han D.M."/>
            <person name="Jeon C.O."/>
        </authorList>
    </citation>
    <scope>NUCLEOTIDE SEQUENCE [LARGE SCALE GENOMIC DNA]</scope>
    <source>
        <strain evidence="1 2">W115</strain>
    </source>
</reference>
<accession>A0ABZ2TKV0</accession>
<proteinExistence type="predicted"/>
<name>A0ABZ2TKV0_9RHOB</name>
<evidence type="ECO:0000313" key="2">
    <source>
        <dbReference type="Proteomes" id="UP001281305"/>
    </source>
</evidence>
<dbReference type="PIRSF" id="PIRSF034110">
    <property type="entry name" value="DUF1203"/>
    <property type="match status" value="1"/>
</dbReference>
<protein>
    <submittedName>
        <fullName evidence="1">DUF1203 domain-containing protein</fullName>
    </submittedName>
</protein>
<dbReference type="Pfam" id="PF06718">
    <property type="entry name" value="DUF1203"/>
    <property type="match status" value="1"/>
</dbReference>
<dbReference type="Proteomes" id="UP001281305">
    <property type="component" value="Chromosome"/>
</dbReference>
<organism evidence="1 2">
    <name type="scientific">Roseovarius rhodophyticola</name>
    <dbReference type="NCBI Taxonomy" id="3080827"/>
    <lineage>
        <taxon>Bacteria</taxon>
        <taxon>Pseudomonadati</taxon>
        <taxon>Pseudomonadota</taxon>
        <taxon>Alphaproteobacteria</taxon>
        <taxon>Rhodobacterales</taxon>
        <taxon>Roseobacteraceae</taxon>
        <taxon>Roseovarius</taxon>
    </lineage>
</organism>
<gene>
    <name evidence="1" type="ORF">RZS32_002410</name>
</gene>
<keyword evidence="2" id="KW-1185">Reference proteome</keyword>
<dbReference type="RefSeq" id="WP_317055441.1">
    <property type="nucleotide sequence ID" value="NZ_CP146606.1"/>
</dbReference>
<evidence type="ECO:0000313" key="1">
    <source>
        <dbReference type="EMBL" id="WYK18758.1"/>
    </source>
</evidence>
<dbReference type="InterPro" id="IPR009593">
    <property type="entry name" value="DUF1203"/>
</dbReference>
<sequence>MNIQFVGLPLHQVAQTKTSGLDAYDNPIETHCSDGEAYPCRHCLGETPAGEDYLILAWRPFETSNPYAETGPIFLCAADCKAMAPSDKVPTILVSPSYLVRGYSKDERIVYGTGQVVQTSKIAAYARELLADPTIAFVDVRSASNYCFQCRIERT</sequence>